<evidence type="ECO:0000256" key="1">
    <source>
        <dbReference type="SAM" id="Phobius"/>
    </source>
</evidence>
<dbReference type="EMBL" id="BARS01031160">
    <property type="protein sequence ID" value="GAG28091.1"/>
    <property type="molecule type" value="Genomic_DNA"/>
</dbReference>
<organism evidence="2">
    <name type="scientific">marine sediment metagenome</name>
    <dbReference type="NCBI Taxonomy" id="412755"/>
    <lineage>
        <taxon>unclassified sequences</taxon>
        <taxon>metagenomes</taxon>
        <taxon>ecological metagenomes</taxon>
    </lineage>
</organism>
<name>X0XT92_9ZZZZ</name>
<gene>
    <name evidence="2" type="ORF">S01H1_48524</name>
</gene>
<sequence>MKSRMEKDLKIILAVAAAAVIIMAFTLWATPTPYSSHRWEPRRGGMMQNGMMRGDLEVYYMAKTVISTVNSVLLLGLLAIYVDIYRKTESEFTLGLIIFCVALLLYAVTSNPWVHQLLGYRGSGLGPFAMLPDTFTLV</sequence>
<reference evidence="2" key="1">
    <citation type="journal article" date="2014" name="Front. Microbiol.">
        <title>High frequency of phylogenetically diverse reductive dehalogenase-homologous genes in deep subseafloor sedimentary metagenomes.</title>
        <authorList>
            <person name="Kawai M."/>
            <person name="Futagami T."/>
            <person name="Toyoda A."/>
            <person name="Takaki Y."/>
            <person name="Nishi S."/>
            <person name="Hori S."/>
            <person name="Arai W."/>
            <person name="Tsubouchi T."/>
            <person name="Morono Y."/>
            <person name="Uchiyama I."/>
            <person name="Ito T."/>
            <person name="Fujiyama A."/>
            <person name="Inagaki F."/>
            <person name="Takami H."/>
        </authorList>
    </citation>
    <scope>NUCLEOTIDE SEQUENCE</scope>
    <source>
        <strain evidence="2">Expedition CK06-06</strain>
    </source>
</reference>
<evidence type="ECO:0000313" key="2">
    <source>
        <dbReference type="EMBL" id="GAG28091.1"/>
    </source>
</evidence>
<accession>X0XT92</accession>
<feature type="transmembrane region" description="Helical" evidence="1">
    <location>
        <begin position="92"/>
        <end position="109"/>
    </location>
</feature>
<dbReference type="InterPro" id="IPR058349">
    <property type="entry name" value="DUF8036"/>
</dbReference>
<proteinExistence type="predicted"/>
<keyword evidence="1" id="KW-1133">Transmembrane helix</keyword>
<dbReference type="Pfam" id="PF26119">
    <property type="entry name" value="DUF8036"/>
    <property type="match status" value="1"/>
</dbReference>
<keyword evidence="1" id="KW-0472">Membrane</keyword>
<comment type="caution">
    <text evidence="2">The sequence shown here is derived from an EMBL/GenBank/DDBJ whole genome shotgun (WGS) entry which is preliminary data.</text>
</comment>
<feature type="non-terminal residue" evidence="2">
    <location>
        <position position="138"/>
    </location>
</feature>
<protein>
    <submittedName>
        <fullName evidence="2">Uncharacterized protein</fullName>
    </submittedName>
</protein>
<dbReference type="AlphaFoldDB" id="X0XT92"/>
<feature type="transmembrane region" description="Helical" evidence="1">
    <location>
        <begin position="58"/>
        <end position="80"/>
    </location>
</feature>
<keyword evidence="1" id="KW-0812">Transmembrane</keyword>